<feature type="region of interest" description="Disordered" evidence="1">
    <location>
        <begin position="1"/>
        <end position="29"/>
    </location>
</feature>
<evidence type="ECO:0000313" key="2">
    <source>
        <dbReference type="EMBL" id="EUA89680.1"/>
    </source>
</evidence>
<feature type="compositionally biased region" description="Low complexity" evidence="1">
    <location>
        <begin position="249"/>
        <end position="262"/>
    </location>
</feature>
<organism evidence="2 3">
    <name type="scientific">Mycobacterium ulcerans str. Harvey</name>
    <dbReference type="NCBI Taxonomy" id="1299332"/>
    <lineage>
        <taxon>Bacteria</taxon>
        <taxon>Bacillati</taxon>
        <taxon>Actinomycetota</taxon>
        <taxon>Actinomycetes</taxon>
        <taxon>Mycobacteriales</taxon>
        <taxon>Mycobacteriaceae</taxon>
        <taxon>Mycobacterium</taxon>
        <taxon>Mycobacterium ulcerans group</taxon>
    </lineage>
</organism>
<dbReference type="EMBL" id="JAOL01000119">
    <property type="protein sequence ID" value="EUA89680.1"/>
    <property type="molecule type" value="Genomic_DNA"/>
</dbReference>
<keyword evidence="3" id="KW-1185">Reference proteome</keyword>
<feature type="region of interest" description="Disordered" evidence="1">
    <location>
        <begin position="286"/>
        <end position="305"/>
    </location>
</feature>
<comment type="caution">
    <text evidence="2">The sequence shown here is derived from an EMBL/GenBank/DDBJ whole genome shotgun (WGS) entry which is preliminary data.</text>
</comment>
<protein>
    <submittedName>
        <fullName evidence="2">PPE-FAMILY PROTEIN</fullName>
    </submittedName>
</protein>
<proteinExistence type="predicted"/>
<feature type="compositionally biased region" description="Basic and acidic residues" evidence="1">
    <location>
        <begin position="1"/>
        <end position="12"/>
    </location>
</feature>
<feature type="region of interest" description="Disordered" evidence="1">
    <location>
        <begin position="232"/>
        <end position="267"/>
    </location>
</feature>
<sequence>MAAARNRLERRATPGRGKHVRGGVGRNGASDIDIGQPQCIVQLVMSNLFGQNAPAIASSPSTKRCGRRRCGDVRVLLRGVGVAAQVVPWQSVLKGLPGLPLAWRAAPVPVVALPAGPGWWAAPLGALGAKVARVRAATPPAPMLVVTPAPALLLVAVPEVPVWLVRAVTPVVGAAQIPVPWGPGGAVDGASSGVGGGGGGMAASAGAATPGMGAMAMPIAGMAAARAVMAAGGGQSGPVNAGPPVRETAPAAPEPEAAAPAPGKSKRRYRKWRFCRRRIPALPRRPHRDRSLRQRGPPVLPEFPRRRCVLRRPERNRSGRRQRRINKMVPNRQLPRTPWCRCGRRRWPGNCALACRNRPAFKCGVAEKPAPERAHPRKPVLRALRKL</sequence>
<reference evidence="2 3" key="1">
    <citation type="submission" date="2014-01" db="EMBL/GenBank/DDBJ databases">
        <authorList>
            <person name="Dobos K."/>
            <person name="Lenaerts A."/>
            <person name="Ordway D."/>
            <person name="DeGroote M.A."/>
            <person name="Parker T."/>
            <person name="Sizemore C."/>
            <person name="Tallon L.J."/>
            <person name="Sadzewicz L.K."/>
            <person name="Sengamalay N."/>
            <person name="Fraser C.M."/>
            <person name="Hine E."/>
            <person name="Shefchek K.A."/>
            <person name="Das S.P."/>
            <person name="Tettelin H."/>
        </authorList>
    </citation>
    <scope>NUCLEOTIDE SEQUENCE [LARGE SCALE GENOMIC DNA]</scope>
    <source>
        <strain evidence="2 3">Harvey</strain>
    </source>
</reference>
<gene>
    <name evidence="2" type="ORF">I551_3895</name>
</gene>
<evidence type="ECO:0000256" key="1">
    <source>
        <dbReference type="SAM" id="MobiDB-lite"/>
    </source>
</evidence>
<evidence type="ECO:0000313" key="3">
    <source>
        <dbReference type="Proteomes" id="UP000020681"/>
    </source>
</evidence>
<accession>A0ABP3AH99</accession>
<name>A0ABP3AH99_MYCUL</name>
<dbReference type="Proteomes" id="UP000020681">
    <property type="component" value="Unassembled WGS sequence"/>
</dbReference>